<evidence type="ECO:0000256" key="3">
    <source>
        <dbReference type="SAM" id="Phobius"/>
    </source>
</evidence>
<reference evidence="4 5" key="1">
    <citation type="submission" date="2024-09" db="EMBL/GenBank/DDBJ databases">
        <authorList>
            <person name="Sun Q."/>
            <person name="Mori K."/>
        </authorList>
    </citation>
    <scope>NUCLEOTIDE SEQUENCE [LARGE SCALE GENOMIC DNA]</scope>
    <source>
        <strain evidence="4 5">TBRC 1851</strain>
    </source>
</reference>
<dbReference type="EMBL" id="JBHMQT010000052">
    <property type="protein sequence ID" value="MFC0865180.1"/>
    <property type="molecule type" value="Genomic_DNA"/>
</dbReference>
<dbReference type="SUPFAM" id="SSF52540">
    <property type="entry name" value="P-loop containing nucleoside triphosphate hydrolases"/>
    <property type="match status" value="1"/>
</dbReference>
<keyword evidence="3" id="KW-1133">Transmembrane helix</keyword>
<proteinExistence type="predicted"/>
<dbReference type="CDD" id="cd00882">
    <property type="entry name" value="Ras_like_GTPase"/>
    <property type="match status" value="1"/>
</dbReference>
<evidence type="ECO:0000256" key="1">
    <source>
        <dbReference type="ARBA" id="ARBA00022741"/>
    </source>
</evidence>
<accession>A0ABV6UAK5</accession>
<protein>
    <submittedName>
        <fullName evidence="4">GTPase domain-containing protein</fullName>
    </submittedName>
</protein>
<evidence type="ECO:0000313" key="5">
    <source>
        <dbReference type="Proteomes" id="UP001589870"/>
    </source>
</evidence>
<keyword evidence="5" id="KW-1185">Reference proteome</keyword>
<comment type="caution">
    <text evidence="4">The sequence shown here is derived from an EMBL/GenBank/DDBJ whole genome shotgun (WGS) entry which is preliminary data.</text>
</comment>
<dbReference type="Proteomes" id="UP001589870">
    <property type="component" value="Unassembled WGS sequence"/>
</dbReference>
<name>A0ABV6UAK5_9ACTN</name>
<organism evidence="4 5">
    <name type="scientific">Sphaerimonospora cavernae</name>
    <dbReference type="NCBI Taxonomy" id="1740611"/>
    <lineage>
        <taxon>Bacteria</taxon>
        <taxon>Bacillati</taxon>
        <taxon>Actinomycetota</taxon>
        <taxon>Actinomycetes</taxon>
        <taxon>Streptosporangiales</taxon>
        <taxon>Streptosporangiaceae</taxon>
        <taxon>Sphaerimonospora</taxon>
    </lineage>
</organism>
<feature type="transmembrane region" description="Helical" evidence="3">
    <location>
        <begin position="6"/>
        <end position="24"/>
    </location>
</feature>
<dbReference type="Gene3D" id="3.40.50.300">
    <property type="entry name" value="P-loop containing nucleotide triphosphate hydrolases"/>
    <property type="match status" value="1"/>
</dbReference>
<dbReference type="Pfam" id="PF00025">
    <property type="entry name" value="Arf"/>
    <property type="match status" value="1"/>
</dbReference>
<keyword evidence="3" id="KW-0472">Membrane</keyword>
<keyword evidence="1" id="KW-0547">Nucleotide-binding</keyword>
<keyword evidence="2" id="KW-0342">GTP-binding</keyword>
<evidence type="ECO:0000313" key="4">
    <source>
        <dbReference type="EMBL" id="MFC0865180.1"/>
    </source>
</evidence>
<keyword evidence="3" id="KW-0812">Transmembrane</keyword>
<dbReference type="InterPro" id="IPR006689">
    <property type="entry name" value="Small_GTPase_ARF/SAR"/>
</dbReference>
<gene>
    <name evidence="4" type="ORF">ACFHYQ_23065</name>
</gene>
<sequence length="224" mass="25194">MPIPLIIYGVGIGLGTVISFFLLMKLRRKKFHIAVLGARYTGKTTLINSWRGTWVDDDPGRTQAPRIHPKTKLTANGIRLTFLGLGDLSGEEKAWPQWENRVAESRYVLYLVDARMLAGLGMPPERDWHRVDDDAGQIGRWLKGGQVYLCIVVVTHTDEDPRSPQVDQAAYHQLIVDQLDRILLRLGGDAMVRVVVGSLKDRPSADRVTSKIMEHIVAHEKELP</sequence>
<dbReference type="RefSeq" id="WP_394303218.1">
    <property type="nucleotide sequence ID" value="NZ_JBHMQT010000052.1"/>
</dbReference>
<evidence type="ECO:0000256" key="2">
    <source>
        <dbReference type="ARBA" id="ARBA00023134"/>
    </source>
</evidence>
<dbReference type="InterPro" id="IPR027417">
    <property type="entry name" value="P-loop_NTPase"/>
</dbReference>